<keyword evidence="3" id="KW-1185">Reference proteome</keyword>
<gene>
    <name evidence="2" type="ORF">CPELLU_LOCUS19530</name>
</gene>
<comment type="caution">
    <text evidence="2">The sequence shown here is derived from an EMBL/GenBank/DDBJ whole genome shotgun (WGS) entry which is preliminary data.</text>
</comment>
<evidence type="ECO:0000313" key="3">
    <source>
        <dbReference type="Proteomes" id="UP000789759"/>
    </source>
</evidence>
<keyword evidence="1" id="KW-0175">Coiled coil</keyword>
<feature type="coiled-coil region" evidence="1">
    <location>
        <begin position="180"/>
        <end position="218"/>
    </location>
</feature>
<feature type="non-terminal residue" evidence="2">
    <location>
        <position position="222"/>
    </location>
</feature>
<protein>
    <submittedName>
        <fullName evidence="2">10078_t:CDS:1</fullName>
    </submittedName>
</protein>
<accession>A0A9N9PGZ4</accession>
<evidence type="ECO:0000313" key="2">
    <source>
        <dbReference type="EMBL" id="CAG8819343.1"/>
    </source>
</evidence>
<dbReference type="Proteomes" id="UP000789759">
    <property type="component" value="Unassembled WGS sequence"/>
</dbReference>
<reference evidence="2" key="1">
    <citation type="submission" date="2021-06" db="EMBL/GenBank/DDBJ databases">
        <authorList>
            <person name="Kallberg Y."/>
            <person name="Tangrot J."/>
            <person name="Rosling A."/>
        </authorList>
    </citation>
    <scope>NUCLEOTIDE SEQUENCE</scope>
    <source>
        <strain evidence="2">FL966</strain>
    </source>
</reference>
<sequence>IFSIKMSFVYPGINKTFENFVHNLLNINFKDFDKPAKNDYKKRLKGKVFEYFLYKLASHNGMIIEMNQTFISLSKEIYKKLSDGCTDLHDKQSNYEIYVSEIREFLNTTKRKPNYHIAFFVSNVKLTNYAINELENYTSDKDKICICLIQDFIPKVHEYEKILVNNKIKLEQEKTKCLEYEMENRILKNYNEKLENIIKELEKKLDDIKNQNDLILKILTKK</sequence>
<evidence type="ECO:0000256" key="1">
    <source>
        <dbReference type="SAM" id="Coils"/>
    </source>
</evidence>
<dbReference type="AlphaFoldDB" id="A0A9N9PGZ4"/>
<name>A0A9N9PGZ4_9GLOM</name>
<organism evidence="2 3">
    <name type="scientific">Cetraspora pellucida</name>
    <dbReference type="NCBI Taxonomy" id="1433469"/>
    <lineage>
        <taxon>Eukaryota</taxon>
        <taxon>Fungi</taxon>
        <taxon>Fungi incertae sedis</taxon>
        <taxon>Mucoromycota</taxon>
        <taxon>Glomeromycotina</taxon>
        <taxon>Glomeromycetes</taxon>
        <taxon>Diversisporales</taxon>
        <taxon>Gigasporaceae</taxon>
        <taxon>Cetraspora</taxon>
    </lineage>
</organism>
<dbReference type="EMBL" id="CAJVQA010047856">
    <property type="protein sequence ID" value="CAG8819343.1"/>
    <property type="molecule type" value="Genomic_DNA"/>
</dbReference>
<proteinExistence type="predicted"/>